<reference evidence="2" key="3">
    <citation type="submission" date="2015-04" db="UniProtKB">
        <authorList>
            <consortium name="EnsemblPlants"/>
        </authorList>
    </citation>
    <scope>IDENTIFICATION</scope>
</reference>
<keyword evidence="3" id="KW-1185">Reference proteome</keyword>
<reference evidence="2 3" key="1">
    <citation type="submission" date="2012-08" db="EMBL/GenBank/DDBJ databases">
        <title>Oryza genome evolution.</title>
        <authorList>
            <person name="Wing R.A."/>
        </authorList>
    </citation>
    <scope>NUCLEOTIDE SEQUENCE</scope>
</reference>
<dbReference type="EnsemblPlants" id="LPERR10G12250.1">
    <property type="protein sequence ID" value="LPERR10G12250.1"/>
    <property type="gene ID" value="LPERR10G12250"/>
</dbReference>
<dbReference type="AlphaFoldDB" id="A0A0D9XLM2"/>
<dbReference type="STRING" id="77586.A0A0D9XLM2"/>
<evidence type="ECO:0000313" key="2">
    <source>
        <dbReference type="EnsemblPlants" id="LPERR10G12250.1"/>
    </source>
</evidence>
<sequence length="112" mass="11822">MPIAFNSAGYAGIGILDLDGKVPTINPLEIAGDDGLESDASSGSGNNYAGLEDEDHPSKRIIESHLVECNGELLHVVMHDENGESKATAAAAIAIGGRNSRNKSDERWVDVY</sequence>
<evidence type="ECO:0000313" key="3">
    <source>
        <dbReference type="Proteomes" id="UP000032180"/>
    </source>
</evidence>
<accession>A0A0D9XLM2</accession>
<evidence type="ECO:0000256" key="1">
    <source>
        <dbReference type="SAM" id="MobiDB-lite"/>
    </source>
</evidence>
<proteinExistence type="predicted"/>
<name>A0A0D9XLM2_9ORYZ</name>
<dbReference type="Gramene" id="LPERR10G12250.1">
    <property type="protein sequence ID" value="LPERR10G12250.1"/>
    <property type="gene ID" value="LPERR10G12250"/>
</dbReference>
<organism evidence="2 3">
    <name type="scientific">Leersia perrieri</name>
    <dbReference type="NCBI Taxonomy" id="77586"/>
    <lineage>
        <taxon>Eukaryota</taxon>
        <taxon>Viridiplantae</taxon>
        <taxon>Streptophyta</taxon>
        <taxon>Embryophyta</taxon>
        <taxon>Tracheophyta</taxon>
        <taxon>Spermatophyta</taxon>
        <taxon>Magnoliopsida</taxon>
        <taxon>Liliopsida</taxon>
        <taxon>Poales</taxon>
        <taxon>Poaceae</taxon>
        <taxon>BOP clade</taxon>
        <taxon>Oryzoideae</taxon>
        <taxon>Oryzeae</taxon>
        <taxon>Oryzinae</taxon>
        <taxon>Leersia</taxon>
    </lineage>
</organism>
<protein>
    <submittedName>
        <fullName evidence="2">Uncharacterized protein</fullName>
    </submittedName>
</protein>
<reference evidence="3" key="2">
    <citation type="submission" date="2013-12" db="EMBL/GenBank/DDBJ databases">
        <authorList>
            <person name="Yu Y."/>
            <person name="Lee S."/>
            <person name="de Baynast K."/>
            <person name="Wissotski M."/>
            <person name="Liu L."/>
            <person name="Talag J."/>
            <person name="Goicoechea J."/>
            <person name="Angelova A."/>
            <person name="Jetty R."/>
            <person name="Kudrna D."/>
            <person name="Golser W."/>
            <person name="Rivera L."/>
            <person name="Zhang J."/>
            <person name="Wing R."/>
        </authorList>
    </citation>
    <scope>NUCLEOTIDE SEQUENCE</scope>
</reference>
<dbReference type="HOGENOM" id="CLU_2149452_0_0_1"/>
<dbReference type="Proteomes" id="UP000032180">
    <property type="component" value="Chromosome 10"/>
</dbReference>
<feature type="region of interest" description="Disordered" evidence="1">
    <location>
        <begin position="27"/>
        <end position="55"/>
    </location>
</feature>